<sequence>MEASLDVILTNEMGAPSPITHHASTAFHVKSAIKVWGSLHRLHRITV</sequence>
<dbReference type="EMBL" id="KI690059">
    <property type="protein sequence ID" value="ETK70850.1"/>
    <property type="molecule type" value="Genomic_DNA"/>
</dbReference>
<evidence type="ECO:0000313" key="2">
    <source>
        <dbReference type="EMBL" id="ETL93987.1"/>
    </source>
</evidence>
<evidence type="ECO:0000313" key="1">
    <source>
        <dbReference type="EMBL" id="ETK70850.1"/>
    </source>
</evidence>
<accession>W2FLC3</accession>
<organism evidence="1">
    <name type="scientific">Phytophthora nicotianae</name>
    <name type="common">Potato buckeye rot agent</name>
    <name type="synonym">Phytophthora parasitica</name>
    <dbReference type="NCBI Taxonomy" id="4792"/>
    <lineage>
        <taxon>Eukaryota</taxon>
        <taxon>Sar</taxon>
        <taxon>Stramenopiles</taxon>
        <taxon>Oomycota</taxon>
        <taxon>Peronosporomycetes</taxon>
        <taxon>Peronosporales</taxon>
        <taxon>Peronosporaceae</taxon>
        <taxon>Phytophthora</taxon>
    </lineage>
</organism>
<dbReference type="AlphaFoldDB" id="W2FLC3"/>
<proteinExistence type="predicted"/>
<dbReference type="EMBL" id="KI679488">
    <property type="protein sequence ID" value="ETL93987.1"/>
    <property type="molecule type" value="Genomic_DNA"/>
</dbReference>
<reference evidence="2" key="1">
    <citation type="submission" date="2013-11" db="EMBL/GenBank/DDBJ databases">
        <title>The Genome Sequence of Phytophthora parasitica CHvinca01.</title>
        <authorList>
            <consortium name="The Broad Institute Genomics Platform"/>
            <person name="Russ C."/>
            <person name="Tyler B."/>
            <person name="Panabieres F."/>
            <person name="Shan W."/>
            <person name="Tripathy S."/>
            <person name="Grunwald N."/>
            <person name="Machado M."/>
            <person name="Johnson C.S."/>
            <person name="Arredondo F."/>
            <person name="Hong C."/>
            <person name="Coffey M."/>
            <person name="Young S.K."/>
            <person name="Zeng Q."/>
            <person name="Gargeya S."/>
            <person name="Fitzgerald M."/>
            <person name="Abouelleil A."/>
            <person name="Alvarado L."/>
            <person name="Chapman S.B."/>
            <person name="Gainer-Dewar J."/>
            <person name="Goldberg J."/>
            <person name="Griggs A."/>
            <person name="Gujja S."/>
            <person name="Hansen M."/>
            <person name="Howarth C."/>
            <person name="Imamovic A."/>
            <person name="Ireland A."/>
            <person name="Larimer J."/>
            <person name="McCowan C."/>
            <person name="Murphy C."/>
            <person name="Pearson M."/>
            <person name="Poon T.W."/>
            <person name="Priest M."/>
            <person name="Roberts A."/>
            <person name="Saif S."/>
            <person name="Shea T."/>
            <person name="Sykes S."/>
            <person name="Wortman J."/>
            <person name="Nusbaum C."/>
            <person name="Birren B."/>
        </authorList>
    </citation>
    <scope>NUCLEOTIDE SEQUENCE [LARGE SCALE GENOMIC DNA]</scope>
    <source>
        <strain evidence="2">CHvinca01</strain>
    </source>
</reference>
<reference evidence="1" key="2">
    <citation type="submission" date="2013-11" db="EMBL/GenBank/DDBJ databases">
        <title>The Genome Sequence of Phytophthora parasitica CJ02B3.</title>
        <authorList>
            <consortium name="The Broad Institute Genomics Platform"/>
            <person name="Russ C."/>
            <person name="Tyler B."/>
            <person name="Panabieres F."/>
            <person name="Shan W."/>
            <person name="Tripathy S."/>
            <person name="Grunwald N."/>
            <person name="Machado M."/>
            <person name="Johnson C.S."/>
            <person name="Arredondo F."/>
            <person name="Hong C."/>
            <person name="Coffey M."/>
            <person name="Young S.K."/>
            <person name="Zeng Q."/>
            <person name="Gargeya S."/>
            <person name="Fitzgerald M."/>
            <person name="Abouelleil A."/>
            <person name="Alvarado L."/>
            <person name="Chapman S.B."/>
            <person name="Gainer-Dewar J."/>
            <person name="Goldberg J."/>
            <person name="Griggs A."/>
            <person name="Gujja S."/>
            <person name="Hansen M."/>
            <person name="Howarth C."/>
            <person name="Imamovic A."/>
            <person name="Ireland A."/>
            <person name="Larimer J."/>
            <person name="McCowan C."/>
            <person name="Murphy C."/>
            <person name="Pearson M."/>
            <person name="Poon T.W."/>
            <person name="Priest M."/>
            <person name="Roberts A."/>
            <person name="Saif S."/>
            <person name="Shea T."/>
            <person name="Sykes S."/>
            <person name="Wortman J."/>
            <person name="Nusbaum C."/>
            <person name="Birren B."/>
        </authorList>
    </citation>
    <scope>NUCLEOTIDE SEQUENCE [LARGE SCALE GENOMIC DNA]</scope>
    <source>
        <strain evidence="1">CJ02B3</strain>
    </source>
</reference>
<gene>
    <name evidence="1" type="ORF">L915_21822</name>
    <name evidence="2" type="ORF">L917_07978</name>
</gene>
<dbReference type="Proteomes" id="UP000054423">
    <property type="component" value="Unassembled WGS sequence"/>
</dbReference>
<protein>
    <submittedName>
        <fullName evidence="1">Uncharacterized protein</fullName>
    </submittedName>
</protein>
<name>W2FLC3_PHYNI</name>
<dbReference type="Proteomes" id="UP000053236">
    <property type="component" value="Unassembled WGS sequence"/>
</dbReference>